<dbReference type="Gene3D" id="1.10.3120.10">
    <property type="entry name" value="Trigger factor, C-terminal domain"/>
    <property type="match status" value="1"/>
</dbReference>
<evidence type="ECO:0000259" key="11">
    <source>
        <dbReference type="Pfam" id="PF05697"/>
    </source>
</evidence>
<comment type="caution">
    <text evidence="13">The sequence shown here is derived from an EMBL/GenBank/DDBJ whole genome shotgun (WGS) entry which is preliminary data.</text>
</comment>
<evidence type="ECO:0000313" key="13">
    <source>
        <dbReference type="EMBL" id="MCA9302428.1"/>
    </source>
</evidence>
<dbReference type="SUPFAM" id="SSF109998">
    <property type="entry name" value="Triger factor/SurA peptide-binding domain-like"/>
    <property type="match status" value="1"/>
</dbReference>
<feature type="domain" description="Trigger factor C-terminal" evidence="12">
    <location>
        <begin position="160"/>
        <end position="289"/>
    </location>
</feature>
<protein>
    <recommendedName>
        <fullName evidence="5">Trigger factor</fullName>
        <ecNumber evidence="4">5.2.1.8</ecNumber>
    </recommendedName>
    <alternativeName>
        <fullName evidence="9">PPIase</fullName>
    </alternativeName>
</protein>
<evidence type="ECO:0000256" key="4">
    <source>
        <dbReference type="ARBA" id="ARBA00013194"/>
    </source>
</evidence>
<dbReference type="PANTHER" id="PTHR30560:SF3">
    <property type="entry name" value="TRIGGER FACTOR-LIKE PROTEIN TIG, CHLOROPLASTIC"/>
    <property type="match status" value="1"/>
</dbReference>
<dbReference type="InterPro" id="IPR037041">
    <property type="entry name" value="Trigger_fac_C_sf"/>
</dbReference>
<dbReference type="Gene3D" id="3.30.70.1050">
    <property type="entry name" value="Trigger factor ribosome-binding domain"/>
    <property type="match status" value="1"/>
</dbReference>
<organism evidence="13 14">
    <name type="scientific">candidate division WWE3 bacterium</name>
    <dbReference type="NCBI Taxonomy" id="2053526"/>
    <lineage>
        <taxon>Bacteria</taxon>
        <taxon>Katanobacteria</taxon>
    </lineage>
</organism>
<dbReference type="GO" id="GO:0051083">
    <property type="term" value="P:'de novo' cotranslational protein folding"/>
    <property type="evidence" value="ECO:0007669"/>
    <property type="project" value="TreeGrafter"/>
</dbReference>
<dbReference type="GO" id="GO:0015031">
    <property type="term" value="P:protein transport"/>
    <property type="evidence" value="ECO:0007669"/>
    <property type="project" value="InterPro"/>
</dbReference>
<proteinExistence type="inferred from homology"/>
<dbReference type="Proteomes" id="UP000714817">
    <property type="component" value="Unassembled WGS sequence"/>
</dbReference>
<dbReference type="InterPro" id="IPR036611">
    <property type="entry name" value="Trigger_fac_ribosome-bd_sf"/>
</dbReference>
<dbReference type="InterPro" id="IPR008881">
    <property type="entry name" value="Trigger_fac_ribosome-bd_bac"/>
</dbReference>
<evidence type="ECO:0000256" key="6">
    <source>
        <dbReference type="ARBA" id="ARBA00023110"/>
    </source>
</evidence>
<comment type="catalytic activity">
    <reaction evidence="1">
        <text>[protein]-peptidylproline (omega=180) = [protein]-peptidylproline (omega=0)</text>
        <dbReference type="Rhea" id="RHEA:16237"/>
        <dbReference type="Rhea" id="RHEA-COMP:10747"/>
        <dbReference type="Rhea" id="RHEA-COMP:10748"/>
        <dbReference type="ChEBI" id="CHEBI:83833"/>
        <dbReference type="ChEBI" id="CHEBI:83834"/>
        <dbReference type="EC" id="5.2.1.8"/>
    </reaction>
</comment>
<dbReference type="InterPro" id="IPR008880">
    <property type="entry name" value="Trigger_fac_C"/>
</dbReference>
<dbReference type="GO" id="GO:0005737">
    <property type="term" value="C:cytoplasm"/>
    <property type="evidence" value="ECO:0007669"/>
    <property type="project" value="UniProtKB-SubCell"/>
</dbReference>
<evidence type="ECO:0000313" key="14">
    <source>
        <dbReference type="Proteomes" id="UP000714817"/>
    </source>
</evidence>
<dbReference type="GO" id="GO:0003755">
    <property type="term" value="F:peptidyl-prolyl cis-trans isomerase activity"/>
    <property type="evidence" value="ECO:0007669"/>
    <property type="project" value="UniProtKB-KW"/>
</dbReference>
<dbReference type="AlphaFoldDB" id="A0A955E258"/>
<feature type="domain" description="Trigger factor ribosome-binding bacterial" evidence="11">
    <location>
        <begin position="1"/>
        <end position="134"/>
    </location>
</feature>
<name>A0A955E258_UNCKA</name>
<dbReference type="Pfam" id="PF05697">
    <property type="entry name" value="Trigger_N"/>
    <property type="match status" value="1"/>
</dbReference>
<evidence type="ECO:0000256" key="9">
    <source>
        <dbReference type="ARBA" id="ARBA00029986"/>
    </source>
</evidence>
<sequence length="318" mass="35662">MKTKITKEQKSTVKLQVTVPADKVKSTYNSIFEELVKNTELPGFRKGQAPKNLVEEKTDVSKLYGDVINELLKIYYPQALKEHLLQPIANPKVEVTEFDLDKDFEFTATVAIMPDVKVGDYIKALKKIHKENSEKIRAENAEKLKRGEAITGHDHAHLSPDEVVNSIVEVTTAEVADLVIEDEVDRMMTRLVDQAQAVGISLEQYLKSQNKTADQLREDYGVIALRNLKAEFALDHLLKKSKIEVSDAEVEEMVKATGDTETEALMQNPMQKMYVKSILAKNKLISNIIKEVEGDLHSEDNSQTKKNSGPSKAGKGKK</sequence>
<keyword evidence="6" id="KW-0697">Rotamase</keyword>
<keyword evidence="7" id="KW-0143">Chaperone</keyword>
<dbReference type="SUPFAM" id="SSF102735">
    <property type="entry name" value="Trigger factor ribosome-binding domain"/>
    <property type="match status" value="1"/>
</dbReference>
<dbReference type="EC" id="5.2.1.8" evidence="4"/>
<dbReference type="PANTHER" id="PTHR30560">
    <property type="entry name" value="TRIGGER FACTOR CHAPERONE AND PEPTIDYL-PROLYL CIS/TRANS ISOMERASE"/>
    <property type="match status" value="1"/>
</dbReference>
<evidence type="ECO:0000256" key="1">
    <source>
        <dbReference type="ARBA" id="ARBA00000971"/>
    </source>
</evidence>
<evidence type="ECO:0000256" key="2">
    <source>
        <dbReference type="ARBA" id="ARBA00004496"/>
    </source>
</evidence>
<dbReference type="InterPro" id="IPR005215">
    <property type="entry name" value="Trig_fac"/>
</dbReference>
<dbReference type="Pfam" id="PF05698">
    <property type="entry name" value="Trigger_C"/>
    <property type="match status" value="1"/>
</dbReference>
<dbReference type="GO" id="GO:0044183">
    <property type="term" value="F:protein folding chaperone"/>
    <property type="evidence" value="ECO:0007669"/>
    <property type="project" value="TreeGrafter"/>
</dbReference>
<reference evidence="13" key="2">
    <citation type="journal article" date="2021" name="Microbiome">
        <title>Successional dynamics and alternative stable states in a saline activated sludge microbial community over 9 years.</title>
        <authorList>
            <person name="Wang Y."/>
            <person name="Ye J."/>
            <person name="Ju F."/>
            <person name="Liu L."/>
            <person name="Boyd J.A."/>
            <person name="Deng Y."/>
            <person name="Parks D.H."/>
            <person name="Jiang X."/>
            <person name="Yin X."/>
            <person name="Woodcroft B.J."/>
            <person name="Tyson G.W."/>
            <person name="Hugenholtz P."/>
            <person name="Polz M.F."/>
            <person name="Zhang T."/>
        </authorList>
    </citation>
    <scope>NUCLEOTIDE SEQUENCE</scope>
    <source>
        <strain evidence="13">HKST-UBA80</strain>
    </source>
</reference>
<comment type="subcellular location">
    <subcellularLocation>
        <location evidence="2">Cytoplasm</location>
    </subcellularLocation>
</comment>
<evidence type="ECO:0000256" key="3">
    <source>
        <dbReference type="ARBA" id="ARBA00005464"/>
    </source>
</evidence>
<evidence type="ECO:0000256" key="7">
    <source>
        <dbReference type="ARBA" id="ARBA00023186"/>
    </source>
</evidence>
<reference evidence="13" key="1">
    <citation type="submission" date="2020-04" db="EMBL/GenBank/DDBJ databases">
        <authorList>
            <person name="Zhang T."/>
        </authorList>
    </citation>
    <scope>NUCLEOTIDE SEQUENCE</scope>
    <source>
        <strain evidence="13">HKST-UBA80</strain>
    </source>
</reference>
<keyword evidence="8" id="KW-0413">Isomerase</keyword>
<evidence type="ECO:0000256" key="10">
    <source>
        <dbReference type="SAM" id="MobiDB-lite"/>
    </source>
</evidence>
<dbReference type="InterPro" id="IPR027304">
    <property type="entry name" value="Trigger_fact/SurA_dom_sf"/>
</dbReference>
<dbReference type="GO" id="GO:0043022">
    <property type="term" value="F:ribosome binding"/>
    <property type="evidence" value="ECO:0007669"/>
    <property type="project" value="TreeGrafter"/>
</dbReference>
<evidence type="ECO:0000259" key="12">
    <source>
        <dbReference type="Pfam" id="PF05698"/>
    </source>
</evidence>
<dbReference type="GO" id="GO:0043335">
    <property type="term" value="P:protein unfolding"/>
    <property type="evidence" value="ECO:0007669"/>
    <property type="project" value="TreeGrafter"/>
</dbReference>
<accession>A0A955E258</accession>
<dbReference type="EMBL" id="JAGQNY010000017">
    <property type="protein sequence ID" value="MCA9302428.1"/>
    <property type="molecule type" value="Genomic_DNA"/>
</dbReference>
<feature type="region of interest" description="Disordered" evidence="10">
    <location>
        <begin position="295"/>
        <end position="318"/>
    </location>
</feature>
<gene>
    <name evidence="13" type="ORF">KDA10_03670</name>
</gene>
<evidence type="ECO:0000256" key="8">
    <source>
        <dbReference type="ARBA" id="ARBA00023235"/>
    </source>
</evidence>
<evidence type="ECO:0000256" key="5">
    <source>
        <dbReference type="ARBA" id="ARBA00016902"/>
    </source>
</evidence>
<comment type="similarity">
    <text evidence="3">Belongs to the FKBP-type PPIase family. Tig subfamily.</text>
</comment>